<feature type="region of interest" description="Disordered" evidence="1">
    <location>
        <begin position="63"/>
        <end position="84"/>
    </location>
</feature>
<evidence type="ECO:0000256" key="1">
    <source>
        <dbReference type="SAM" id="MobiDB-lite"/>
    </source>
</evidence>
<organism evidence="3 4">
    <name type="scientific">Parapedobacter composti</name>
    <dbReference type="NCBI Taxonomy" id="623281"/>
    <lineage>
        <taxon>Bacteria</taxon>
        <taxon>Pseudomonadati</taxon>
        <taxon>Bacteroidota</taxon>
        <taxon>Sphingobacteriia</taxon>
        <taxon>Sphingobacteriales</taxon>
        <taxon>Sphingobacteriaceae</taxon>
        <taxon>Parapedobacter</taxon>
    </lineage>
</organism>
<evidence type="ECO:0000256" key="2">
    <source>
        <dbReference type="SAM" id="SignalP"/>
    </source>
</evidence>
<keyword evidence="2" id="KW-0732">Signal</keyword>
<evidence type="ECO:0008006" key="5">
    <source>
        <dbReference type="Google" id="ProtNLM"/>
    </source>
</evidence>
<feature type="signal peptide" evidence="2">
    <location>
        <begin position="1"/>
        <end position="21"/>
    </location>
</feature>
<name>A0A1I1M1C6_9SPHI</name>
<sequence>MKRKLFSIIALVAFAATTGFAVIKANIQQDTIWVYANDGTTTSTPDCPLPSLEVCAQRHEFNPETGEIGEPLEGEENLVRGQRP</sequence>
<dbReference type="AlphaFoldDB" id="A0A1I1M1C6"/>
<dbReference type="EMBL" id="FOLL01000027">
    <property type="protein sequence ID" value="SFC79171.1"/>
    <property type="molecule type" value="Genomic_DNA"/>
</dbReference>
<keyword evidence="4" id="KW-1185">Reference proteome</keyword>
<gene>
    <name evidence="3" type="ORF">SAMN05421747_12713</name>
</gene>
<accession>A0A1I1M1C6</accession>
<dbReference type="OrthoDB" id="9961977at2"/>
<evidence type="ECO:0000313" key="4">
    <source>
        <dbReference type="Proteomes" id="UP000199577"/>
    </source>
</evidence>
<reference evidence="3 4" key="1">
    <citation type="submission" date="2016-10" db="EMBL/GenBank/DDBJ databases">
        <authorList>
            <person name="de Groot N.N."/>
        </authorList>
    </citation>
    <scope>NUCLEOTIDE SEQUENCE [LARGE SCALE GENOMIC DNA]</scope>
    <source>
        <strain evidence="3 4">DSM 22900</strain>
    </source>
</reference>
<feature type="chain" id="PRO_5011463920" description="Secreted protein" evidence="2">
    <location>
        <begin position="22"/>
        <end position="84"/>
    </location>
</feature>
<dbReference type="RefSeq" id="WP_090975071.1">
    <property type="nucleotide sequence ID" value="NZ_FOLL01000027.1"/>
</dbReference>
<protein>
    <recommendedName>
        <fullName evidence="5">Secreted protein</fullName>
    </recommendedName>
</protein>
<evidence type="ECO:0000313" key="3">
    <source>
        <dbReference type="EMBL" id="SFC79171.1"/>
    </source>
</evidence>
<dbReference type="Proteomes" id="UP000199577">
    <property type="component" value="Unassembled WGS sequence"/>
</dbReference>
<proteinExistence type="predicted"/>